<evidence type="ECO:0000256" key="6">
    <source>
        <dbReference type="ARBA" id="ARBA00023204"/>
    </source>
</evidence>
<comment type="catalytic activity">
    <reaction evidence="11">
        <text>2'-deoxyribonucleotide-(2'-deoxyribose 5'-phosphate)-2'-deoxyribonucleotide-DNA = a 3'-end 2'-deoxyribonucleotide-(2,3-dehydro-2,3-deoxyribose 5'-phosphate)-DNA + a 5'-end 5'-phospho-2'-deoxyribonucleoside-DNA + H(+)</text>
        <dbReference type="Rhea" id="RHEA:66592"/>
        <dbReference type="Rhea" id="RHEA-COMP:13180"/>
        <dbReference type="Rhea" id="RHEA-COMP:16897"/>
        <dbReference type="Rhea" id="RHEA-COMP:17067"/>
        <dbReference type="ChEBI" id="CHEBI:15378"/>
        <dbReference type="ChEBI" id="CHEBI:136412"/>
        <dbReference type="ChEBI" id="CHEBI:157695"/>
        <dbReference type="ChEBI" id="CHEBI:167181"/>
        <dbReference type="EC" id="4.2.99.18"/>
    </reaction>
</comment>
<organism evidence="12 13">
    <name type="scientific">Jimgerdemannia flammicorona</name>
    <dbReference type="NCBI Taxonomy" id="994334"/>
    <lineage>
        <taxon>Eukaryota</taxon>
        <taxon>Fungi</taxon>
        <taxon>Fungi incertae sedis</taxon>
        <taxon>Mucoromycota</taxon>
        <taxon>Mucoromycotina</taxon>
        <taxon>Endogonomycetes</taxon>
        <taxon>Endogonales</taxon>
        <taxon>Endogonaceae</taxon>
        <taxon>Jimgerdemannia</taxon>
    </lineage>
</organism>
<dbReference type="PANTHER" id="PTHR10242">
    <property type="entry name" value="8-OXOGUANINE DNA GLYCOSYLASE"/>
    <property type="match status" value="1"/>
</dbReference>
<dbReference type="InterPro" id="IPR023170">
    <property type="entry name" value="HhH_base_excis_C"/>
</dbReference>
<dbReference type="GO" id="GO:0006285">
    <property type="term" value="P:base-excision repair, AP site formation"/>
    <property type="evidence" value="ECO:0007669"/>
    <property type="project" value="TreeGrafter"/>
</dbReference>
<dbReference type="GO" id="GO:0140078">
    <property type="term" value="F:class I DNA-(apurinic or apyrimidinic site) endonuclease activity"/>
    <property type="evidence" value="ECO:0007669"/>
    <property type="project" value="UniProtKB-EC"/>
</dbReference>
<proteinExistence type="inferred from homology"/>
<dbReference type="InterPro" id="IPR011257">
    <property type="entry name" value="DNA_glycosylase"/>
</dbReference>
<evidence type="ECO:0000313" key="12">
    <source>
        <dbReference type="EMBL" id="RUS19048.1"/>
    </source>
</evidence>
<comment type="subcellular location">
    <subcellularLocation>
        <location evidence="1">Nucleus</location>
    </subcellularLocation>
</comment>
<sequence>MSLDKATAIPVDTHVWQIAKRDYGFGRSKAKKRAADPKTLTARLYDEVGDHFRSLFGEYSGWAHSVGYGEESGIYHMWGCDHESVFGDSVIVLFAADLKSFETRVVGIGNIKNKITDAASAVDKKLPFKRAKRKTRVSAKEKEVEVKEEIEASVAKRPRRK</sequence>
<dbReference type="InterPro" id="IPR052054">
    <property type="entry name" value="Oxidative_DNA_repair_enzyme"/>
</dbReference>
<name>A0A433PNB7_9FUNG</name>
<keyword evidence="5" id="KW-0378">Hydrolase</keyword>
<dbReference type="EC" id="4.2.99.18" evidence="3"/>
<keyword evidence="8" id="KW-0539">Nucleus</keyword>
<dbReference type="GO" id="GO:0034039">
    <property type="term" value="F:8-oxo-7,8-dihydroguanine DNA N-glycosylase activity"/>
    <property type="evidence" value="ECO:0007669"/>
    <property type="project" value="TreeGrafter"/>
</dbReference>
<evidence type="ECO:0000256" key="4">
    <source>
        <dbReference type="ARBA" id="ARBA00022763"/>
    </source>
</evidence>
<keyword evidence="6" id="KW-0234">DNA repair</keyword>
<dbReference type="EMBL" id="RBNJ01021891">
    <property type="protein sequence ID" value="RUS19048.1"/>
    <property type="molecule type" value="Genomic_DNA"/>
</dbReference>
<accession>A0A433PNB7</accession>
<evidence type="ECO:0000256" key="10">
    <source>
        <dbReference type="ARBA" id="ARBA00023295"/>
    </source>
</evidence>
<keyword evidence="10" id="KW-0326">Glycosidase</keyword>
<protein>
    <recommendedName>
        <fullName evidence="3">DNA-(apurinic or apyrimidinic site) lyase</fullName>
        <ecNumber evidence="3">4.2.99.18</ecNumber>
    </recommendedName>
</protein>
<dbReference type="Gene3D" id="1.10.1670.10">
    <property type="entry name" value="Helix-hairpin-Helix base-excision DNA repair enzymes (C-terminal)"/>
    <property type="match status" value="1"/>
</dbReference>
<dbReference type="Proteomes" id="UP000274822">
    <property type="component" value="Unassembled WGS sequence"/>
</dbReference>
<evidence type="ECO:0000256" key="7">
    <source>
        <dbReference type="ARBA" id="ARBA00023239"/>
    </source>
</evidence>
<evidence type="ECO:0000256" key="9">
    <source>
        <dbReference type="ARBA" id="ARBA00023268"/>
    </source>
</evidence>
<evidence type="ECO:0000256" key="2">
    <source>
        <dbReference type="ARBA" id="ARBA00010679"/>
    </source>
</evidence>
<evidence type="ECO:0000256" key="3">
    <source>
        <dbReference type="ARBA" id="ARBA00012720"/>
    </source>
</evidence>
<dbReference type="AlphaFoldDB" id="A0A433PNB7"/>
<evidence type="ECO:0000256" key="11">
    <source>
        <dbReference type="ARBA" id="ARBA00044632"/>
    </source>
</evidence>
<keyword evidence="9" id="KW-0511">Multifunctional enzyme</keyword>
<evidence type="ECO:0000256" key="1">
    <source>
        <dbReference type="ARBA" id="ARBA00004123"/>
    </source>
</evidence>
<keyword evidence="4" id="KW-0227">DNA damage</keyword>
<evidence type="ECO:0000313" key="13">
    <source>
        <dbReference type="Proteomes" id="UP000274822"/>
    </source>
</evidence>
<dbReference type="FunFam" id="1.10.1670.10:FF:000005">
    <property type="entry name" value="N-glycosylase/DNA lyase OGG1"/>
    <property type="match status" value="1"/>
</dbReference>
<dbReference type="GO" id="GO:0005634">
    <property type="term" value="C:nucleus"/>
    <property type="evidence" value="ECO:0007669"/>
    <property type="project" value="UniProtKB-SubCell"/>
</dbReference>
<keyword evidence="13" id="KW-1185">Reference proteome</keyword>
<keyword evidence="7" id="KW-0456">Lyase</keyword>
<evidence type="ECO:0000256" key="5">
    <source>
        <dbReference type="ARBA" id="ARBA00022801"/>
    </source>
</evidence>
<reference evidence="12 13" key="1">
    <citation type="journal article" date="2018" name="New Phytol.">
        <title>Phylogenomics of Endogonaceae and evolution of mycorrhizas within Mucoromycota.</title>
        <authorList>
            <person name="Chang Y."/>
            <person name="Desiro A."/>
            <person name="Na H."/>
            <person name="Sandor L."/>
            <person name="Lipzen A."/>
            <person name="Clum A."/>
            <person name="Barry K."/>
            <person name="Grigoriev I.V."/>
            <person name="Martin F.M."/>
            <person name="Stajich J.E."/>
            <person name="Smith M.E."/>
            <person name="Bonito G."/>
            <person name="Spatafora J.W."/>
        </authorList>
    </citation>
    <scope>NUCLEOTIDE SEQUENCE [LARGE SCALE GENOMIC DNA]</scope>
    <source>
        <strain evidence="12 13">AD002</strain>
    </source>
</reference>
<comment type="similarity">
    <text evidence="2">Belongs to the type-1 OGG1 family.</text>
</comment>
<comment type="caution">
    <text evidence="12">The sequence shown here is derived from an EMBL/GenBank/DDBJ whole genome shotgun (WGS) entry which is preliminary data.</text>
</comment>
<evidence type="ECO:0000256" key="8">
    <source>
        <dbReference type="ARBA" id="ARBA00023242"/>
    </source>
</evidence>
<gene>
    <name evidence="12" type="ORF">BC938DRAFT_475828</name>
</gene>
<dbReference type="SUPFAM" id="SSF48150">
    <property type="entry name" value="DNA-glycosylase"/>
    <property type="match status" value="1"/>
</dbReference>
<dbReference type="PANTHER" id="PTHR10242:SF2">
    <property type="entry name" value="N-GLYCOSYLASE_DNA LYASE"/>
    <property type="match status" value="1"/>
</dbReference>